<feature type="repeat" description="WD" evidence="3">
    <location>
        <begin position="328"/>
        <end position="374"/>
    </location>
</feature>
<dbReference type="PANTHER" id="PTHR22844:SF324">
    <property type="entry name" value="TRANSDUCIN_WD40 REPEAT PROTEIN"/>
    <property type="match status" value="1"/>
</dbReference>
<name>A0ABD1PND3_9LAMI</name>
<accession>A0ABD1PND3</accession>
<evidence type="ECO:0000256" key="3">
    <source>
        <dbReference type="PROSITE-ProRule" id="PRU00221"/>
    </source>
</evidence>
<proteinExistence type="predicted"/>
<dbReference type="InterPro" id="IPR045182">
    <property type="entry name" value="JINGUBANG-like"/>
</dbReference>
<dbReference type="InterPro" id="IPR015943">
    <property type="entry name" value="WD40/YVTN_repeat-like_dom_sf"/>
</dbReference>
<evidence type="ECO:0000256" key="2">
    <source>
        <dbReference type="ARBA" id="ARBA00022737"/>
    </source>
</evidence>
<dbReference type="PROSITE" id="PS00678">
    <property type="entry name" value="WD_REPEATS_1"/>
    <property type="match status" value="1"/>
</dbReference>
<dbReference type="Pfam" id="PF00400">
    <property type="entry name" value="WD40"/>
    <property type="match status" value="5"/>
</dbReference>
<reference evidence="5" key="1">
    <citation type="submission" date="2024-07" db="EMBL/GenBank/DDBJ databases">
        <title>Two chromosome-level genome assemblies of Korean endemic species Abeliophyllum distichum and Forsythia ovata (Oleaceae).</title>
        <authorList>
            <person name="Jang H."/>
        </authorList>
    </citation>
    <scope>NUCLEOTIDE SEQUENCE [LARGE SCALE GENOMIC DNA]</scope>
</reference>
<evidence type="ECO:0000256" key="1">
    <source>
        <dbReference type="ARBA" id="ARBA00022574"/>
    </source>
</evidence>
<feature type="repeat" description="WD" evidence="3">
    <location>
        <begin position="240"/>
        <end position="281"/>
    </location>
</feature>
<gene>
    <name evidence="4" type="ORF">Adt_41275</name>
</gene>
<dbReference type="PROSITE" id="PS50294">
    <property type="entry name" value="WD_REPEATS_REGION"/>
    <property type="match status" value="2"/>
</dbReference>
<comment type="caution">
    <text evidence="4">The sequence shown here is derived from an EMBL/GenBank/DDBJ whole genome shotgun (WGS) entry which is preliminary data.</text>
</comment>
<dbReference type="PRINTS" id="PR00320">
    <property type="entry name" value="GPROTEINBRPT"/>
</dbReference>
<evidence type="ECO:0000313" key="4">
    <source>
        <dbReference type="EMBL" id="KAL2465424.1"/>
    </source>
</evidence>
<feature type="repeat" description="WD" evidence="3">
    <location>
        <begin position="286"/>
        <end position="316"/>
    </location>
</feature>
<dbReference type="SMART" id="SM00320">
    <property type="entry name" value="WD40"/>
    <property type="match status" value="6"/>
</dbReference>
<dbReference type="FunFam" id="2.130.10.10:FF:000775">
    <property type="entry name" value="BnaA09g28200D protein"/>
    <property type="match status" value="1"/>
</dbReference>
<dbReference type="InterPro" id="IPR020472">
    <property type="entry name" value="WD40_PAC1"/>
</dbReference>
<dbReference type="InterPro" id="IPR001680">
    <property type="entry name" value="WD40_rpt"/>
</dbReference>
<dbReference type="Proteomes" id="UP001604336">
    <property type="component" value="Unassembled WGS sequence"/>
</dbReference>
<organism evidence="4 5">
    <name type="scientific">Abeliophyllum distichum</name>
    <dbReference type="NCBI Taxonomy" id="126358"/>
    <lineage>
        <taxon>Eukaryota</taxon>
        <taxon>Viridiplantae</taxon>
        <taxon>Streptophyta</taxon>
        <taxon>Embryophyta</taxon>
        <taxon>Tracheophyta</taxon>
        <taxon>Spermatophyta</taxon>
        <taxon>Magnoliopsida</taxon>
        <taxon>eudicotyledons</taxon>
        <taxon>Gunneridae</taxon>
        <taxon>Pentapetalae</taxon>
        <taxon>asterids</taxon>
        <taxon>lamiids</taxon>
        <taxon>Lamiales</taxon>
        <taxon>Oleaceae</taxon>
        <taxon>Forsythieae</taxon>
        <taxon>Abeliophyllum</taxon>
    </lineage>
</organism>
<dbReference type="InterPro" id="IPR036322">
    <property type="entry name" value="WD40_repeat_dom_sf"/>
</dbReference>
<dbReference type="InterPro" id="IPR019775">
    <property type="entry name" value="WD40_repeat_CS"/>
</dbReference>
<dbReference type="SUPFAM" id="SSF50978">
    <property type="entry name" value="WD40 repeat-like"/>
    <property type="match status" value="1"/>
</dbReference>
<feature type="repeat" description="WD" evidence="3">
    <location>
        <begin position="197"/>
        <end position="228"/>
    </location>
</feature>
<keyword evidence="5" id="KW-1185">Reference proteome</keyword>
<dbReference type="EMBL" id="JBFOLK010000013">
    <property type="protein sequence ID" value="KAL2465424.1"/>
    <property type="molecule type" value="Genomic_DNA"/>
</dbReference>
<evidence type="ECO:0000313" key="5">
    <source>
        <dbReference type="Proteomes" id="UP001604336"/>
    </source>
</evidence>
<dbReference type="Gene3D" id="2.130.10.10">
    <property type="entry name" value="YVTN repeat-like/Quinoprotein amine dehydrogenase"/>
    <property type="match status" value="2"/>
</dbReference>
<protein>
    <submittedName>
        <fullName evidence="4">Transducin/WD40 repeat-like superfamily protein</fullName>
    </submittedName>
</protein>
<dbReference type="PANTHER" id="PTHR22844">
    <property type="entry name" value="F-BOX AND WD40 DOMAIN PROTEIN"/>
    <property type="match status" value="1"/>
</dbReference>
<dbReference type="AlphaFoldDB" id="A0ABD1PND3"/>
<dbReference type="PROSITE" id="PS50082">
    <property type="entry name" value="WD_REPEATS_2"/>
    <property type="match status" value="4"/>
</dbReference>
<keyword evidence="1 3" id="KW-0853">WD repeat</keyword>
<sequence length="384" mass="42766">MEDFQSWIPTSESKSTLSEETSFSSLESSANPKSTNFHCYIASLGTLASQISCLAVNENSLYATSLNEISVFSLTNYALIDTFSCSDSASGLVKFIAFSDRKIFTAHQDCKIRVWQMTSSNKHRLISTLPTFKDRLCRCMLAKNYVQVRRHKQKLWIEHSDTVSCLAVNNGLMYSASWDKSFKTWKISDMNCLESMKNVHSDAVNAIVVSVNDLIYTASADGHIKVWEKVGKTHKLLTLLDKHTSSVNALSLKNDGSVLFSGGGDQIIFVWEREDSANFMVVKRSLAGHRGAILCLFYVNNTLLSGSSDKTIRIWQEFKEGYCCLGILEGHCKPIKSIVAVSDGDLDDNLSVFSGSLDGEIRVWNITISTRVFTESLITSSDRD</sequence>
<keyword evidence="2" id="KW-0677">Repeat</keyword>